<dbReference type="EMBL" id="JYDL01000932">
    <property type="protein sequence ID" value="KRX12030.1"/>
    <property type="molecule type" value="Genomic_DNA"/>
</dbReference>
<accession>A0A0V0RC10</accession>
<dbReference type="STRING" id="6336.A0A0V0RC10"/>
<dbReference type="InterPro" id="IPR036691">
    <property type="entry name" value="Endo/exonu/phosph_ase_sf"/>
</dbReference>
<comment type="caution">
    <text evidence="1">The sequence shown here is derived from an EMBL/GenBank/DDBJ whole genome shotgun (WGS) entry which is preliminary data.</text>
</comment>
<protein>
    <submittedName>
        <fullName evidence="1">Uncharacterized protein</fullName>
    </submittedName>
</protein>
<evidence type="ECO:0000313" key="2">
    <source>
        <dbReference type="Proteomes" id="UP000054630"/>
    </source>
</evidence>
<dbReference type="Proteomes" id="UP000054630">
    <property type="component" value="Unassembled WGS sequence"/>
</dbReference>
<dbReference type="Gene3D" id="3.60.10.10">
    <property type="entry name" value="Endonuclease/exonuclease/phosphatase"/>
    <property type="match status" value="1"/>
</dbReference>
<organism evidence="1 2">
    <name type="scientific">Trichinella nelsoni</name>
    <dbReference type="NCBI Taxonomy" id="6336"/>
    <lineage>
        <taxon>Eukaryota</taxon>
        <taxon>Metazoa</taxon>
        <taxon>Ecdysozoa</taxon>
        <taxon>Nematoda</taxon>
        <taxon>Enoplea</taxon>
        <taxon>Dorylaimia</taxon>
        <taxon>Trichinellida</taxon>
        <taxon>Trichinellidae</taxon>
        <taxon>Trichinella</taxon>
    </lineage>
</organism>
<proteinExistence type="predicted"/>
<dbReference type="OrthoDB" id="412787at2759"/>
<reference evidence="1 2" key="1">
    <citation type="submission" date="2015-01" db="EMBL/GenBank/DDBJ databases">
        <title>Evolution of Trichinella species and genotypes.</title>
        <authorList>
            <person name="Korhonen P.K."/>
            <person name="Edoardo P."/>
            <person name="Giuseppe L.R."/>
            <person name="Gasser R.B."/>
        </authorList>
    </citation>
    <scope>NUCLEOTIDE SEQUENCE [LARGE SCALE GENOMIC DNA]</scope>
    <source>
        <strain evidence="1">ISS37</strain>
    </source>
</reference>
<evidence type="ECO:0000313" key="1">
    <source>
        <dbReference type="EMBL" id="KRX12030.1"/>
    </source>
</evidence>
<keyword evidence="2" id="KW-1185">Reference proteome</keyword>
<gene>
    <name evidence="1" type="ORF">T07_13713</name>
</gene>
<dbReference type="AlphaFoldDB" id="A0A0V0RC10"/>
<name>A0A0V0RC10_9BILA</name>
<sequence>MCFLNPEQQICLCGDMNCIPDAALHELIDKGTVSSQRTDWRIKGALQTCCGFLQYKFNINIKICEA</sequence>